<dbReference type="EMBL" id="LWCA01000759">
    <property type="protein sequence ID" value="OAF67042.1"/>
    <property type="molecule type" value="Genomic_DNA"/>
</dbReference>
<dbReference type="GO" id="GO:0006886">
    <property type="term" value="P:intracellular protein transport"/>
    <property type="evidence" value="ECO:0007669"/>
    <property type="project" value="InterPro"/>
</dbReference>
<keyword evidence="3" id="KW-1185">Reference proteome</keyword>
<sequence length="200" mass="23421">MQDLDSKLEFPSTLDSNFFAIFSKGGIVLWYLQNSTIDLKKSINSLIKDVIIQQKQGSTYQINSTTLIYKLDNYYDLVFVAAYQEILKLSYVDKFLTDIQLEFRDRYKNDLIDTRYTNMNFTSFQDYFKNLLNKFIKEGRTRKIVQMKTFDESAKSKKNVSSLIFGSKVSFKENGYTVPNILKIPKKVPRKFVKKAKTVK</sequence>
<feature type="domain" description="Signal recognition particle receptor alpha subunit N-terminal" evidence="1">
    <location>
        <begin position="42"/>
        <end position="164"/>
    </location>
</feature>
<evidence type="ECO:0000259" key="1">
    <source>
        <dbReference type="Pfam" id="PF04086"/>
    </source>
</evidence>
<dbReference type="AlphaFoldDB" id="A0A177AZY3"/>
<name>A0A177AZY3_9BILA</name>
<dbReference type="InterPro" id="IPR007222">
    <property type="entry name" value="Sig_recog_particle_rcpt_asu_N"/>
</dbReference>
<evidence type="ECO:0000313" key="3">
    <source>
        <dbReference type="Proteomes" id="UP000078046"/>
    </source>
</evidence>
<dbReference type="GO" id="GO:0003924">
    <property type="term" value="F:GTPase activity"/>
    <property type="evidence" value="ECO:0007669"/>
    <property type="project" value="InterPro"/>
</dbReference>
<organism evidence="2 3">
    <name type="scientific">Intoshia linei</name>
    <dbReference type="NCBI Taxonomy" id="1819745"/>
    <lineage>
        <taxon>Eukaryota</taxon>
        <taxon>Metazoa</taxon>
        <taxon>Spiralia</taxon>
        <taxon>Lophotrochozoa</taxon>
        <taxon>Mesozoa</taxon>
        <taxon>Orthonectida</taxon>
        <taxon>Rhopaluridae</taxon>
        <taxon>Intoshia</taxon>
    </lineage>
</organism>
<evidence type="ECO:0000313" key="2">
    <source>
        <dbReference type="EMBL" id="OAF67042.1"/>
    </source>
</evidence>
<dbReference type="Pfam" id="PF04086">
    <property type="entry name" value="SRP-alpha_N"/>
    <property type="match status" value="1"/>
</dbReference>
<protein>
    <recommendedName>
        <fullName evidence="1">Signal recognition particle receptor alpha subunit N-terminal domain-containing protein</fullName>
    </recommendedName>
</protein>
<dbReference type="SUPFAM" id="SSF64356">
    <property type="entry name" value="SNARE-like"/>
    <property type="match status" value="1"/>
</dbReference>
<dbReference type="CDD" id="cd14826">
    <property type="entry name" value="SR_alpha_SRX"/>
    <property type="match status" value="1"/>
</dbReference>
<dbReference type="InterPro" id="IPR011012">
    <property type="entry name" value="Longin-like_dom_sf"/>
</dbReference>
<dbReference type="Proteomes" id="UP000078046">
    <property type="component" value="Unassembled WGS sequence"/>
</dbReference>
<gene>
    <name evidence="2" type="ORF">A3Q56_05235</name>
</gene>
<dbReference type="GO" id="GO:0005047">
    <property type="term" value="F:signal recognition particle binding"/>
    <property type="evidence" value="ECO:0007669"/>
    <property type="project" value="InterPro"/>
</dbReference>
<dbReference type="GO" id="GO:0005525">
    <property type="term" value="F:GTP binding"/>
    <property type="evidence" value="ECO:0007669"/>
    <property type="project" value="InterPro"/>
</dbReference>
<comment type="caution">
    <text evidence="2">The sequence shown here is derived from an EMBL/GenBank/DDBJ whole genome shotgun (WGS) entry which is preliminary data.</text>
</comment>
<feature type="non-terminal residue" evidence="2">
    <location>
        <position position="200"/>
    </location>
</feature>
<dbReference type="OrthoDB" id="1727884at2759"/>
<dbReference type="Gene3D" id="3.30.450.60">
    <property type="match status" value="1"/>
</dbReference>
<reference evidence="2 3" key="1">
    <citation type="submission" date="2016-04" db="EMBL/GenBank/DDBJ databases">
        <title>The genome of Intoshia linei affirms orthonectids as highly simplified spiralians.</title>
        <authorList>
            <person name="Mikhailov K.V."/>
            <person name="Slusarev G.S."/>
            <person name="Nikitin M.A."/>
            <person name="Logacheva M.D."/>
            <person name="Penin A."/>
            <person name="Aleoshin V."/>
            <person name="Panchin Y.V."/>
        </authorList>
    </citation>
    <scope>NUCLEOTIDE SEQUENCE [LARGE SCALE GENOMIC DNA]</scope>
    <source>
        <strain evidence="2">Intl2013</strain>
        <tissue evidence="2">Whole animal</tissue>
    </source>
</reference>
<dbReference type="GO" id="GO:0005785">
    <property type="term" value="C:signal recognition particle receptor complex"/>
    <property type="evidence" value="ECO:0007669"/>
    <property type="project" value="InterPro"/>
</dbReference>
<accession>A0A177AZY3</accession>
<proteinExistence type="predicted"/>